<dbReference type="AlphaFoldDB" id="A0A3G8ZQY4"/>
<keyword evidence="2" id="KW-1185">Reference proteome</keyword>
<dbReference type="SUPFAM" id="SSF55961">
    <property type="entry name" value="Bet v1-like"/>
    <property type="match status" value="1"/>
</dbReference>
<name>A0A3G8ZQY4_9ACTN</name>
<dbReference type="Gene3D" id="3.30.530.20">
    <property type="match status" value="1"/>
</dbReference>
<sequence length="144" mass="15716">MRCEPSDVFAVLSDGWSYALWVVGASRIRDVDQNWPATGASIHHSVGSWPLLTDDTTTVLDCSTNSRLVLSAKAWPAGEAKVELAIAPHLKGCTVTISEDAVSGPALLIPKPLRQAILRARNNEALQRLQYLAENRERPKTANE</sequence>
<reference evidence="1 2" key="1">
    <citation type="submission" date="2018-11" db="EMBL/GenBank/DDBJ databases">
        <authorList>
            <person name="Da X."/>
        </authorList>
    </citation>
    <scope>NUCLEOTIDE SEQUENCE [LARGE SCALE GENOMIC DNA]</scope>
    <source>
        <strain evidence="1 2">S14-144</strain>
    </source>
</reference>
<dbReference type="InterPro" id="IPR023393">
    <property type="entry name" value="START-like_dom_sf"/>
</dbReference>
<dbReference type="EMBL" id="CP034170">
    <property type="protein sequence ID" value="AZI59660.1"/>
    <property type="molecule type" value="Genomic_DNA"/>
</dbReference>
<dbReference type="CDD" id="cd07812">
    <property type="entry name" value="SRPBCC"/>
    <property type="match status" value="1"/>
</dbReference>
<dbReference type="Proteomes" id="UP000268084">
    <property type="component" value="Chromosome"/>
</dbReference>
<reference evidence="1 2" key="2">
    <citation type="submission" date="2018-12" db="EMBL/GenBank/DDBJ databases">
        <title>Nakamurella antarcticus sp. nov., isolated from Antarctica South Shetland Islands soil.</title>
        <authorList>
            <person name="Peng F."/>
        </authorList>
    </citation>
    <scope>NUCLEOTIDE SEQUENCE [LARGE SCALE GENOMIC DNA]</scope>
    <source>
        <strain evidence="1 2">S14-144</strain>
    </source>
</reference>
<evidence type="ECO:0000313" key="1">
    <source>
        <dbReference type="EMBL" id="AZI59660.1"/>
    </source>
</evidence>
<proteinExistence type="predicted"/>
<organism evidence="1 2">
    <name type="scientific">Nakamurella antarctica</name>
    <dbReference type="NCBI Taxonomy" id="1902245"/>
    <lineage>
        <taxon>Bacteria</taxon>
        <taxon>Bacillati</taxon>
        <taxon>Actinomycetota</taxon>
        <taxon>Actinomycetes</taxon>
        <taxon>Nakamurellales</taxon>
        <taxon>Nakamurellaceae</taxon>
        <taxon>Nakamurella</taxon>
    </lineage>
</organism>
<evidence type="ECO:0000313" key="2">
    <source>
        <dbReference type="Proteomes" id="UP000268084"/>
    </source>
</evidence>
<gene>
    <name evidence="1" type="ORF">EH165_14900</name>
</gene>
<accession>A0A3G8ZQY4</accession>
<protein>
    <submittedName>
        <fullName evidence="1">SRPBCC family protein</fullName>
    </submittedName>
</protein>
<dbReference type="OrthoDB" id="4483486at2"/>
<dbReference type="KEGG" id="nak:EH165_14900"/>